<evidence type="ECO:0000313" key="3">
    <source>
        <dbReference type="EMBL" id="NBL63808.1"/>
    </source>
</evidence>
<dbReference type="SUPFAM" id="SSF49265">
    <property type="entry name" value="Fibronectin type III"/>
    <property type="match status" value="1"/>
</dbReference>
<evidence type="ECO:0000313" key="4">
    <source>
        <dbReference type="Proteomes" id="UP000798602"/>
    </source>
</evidence>
<feature type="chain" id="PRO_5047543666" description="Fibronectin type-III domain-containing protein" evidence="1">
    <location>
        <begin position="21"/>
        <end position="267"/>
    </location>
</feature>
<organism evidence="3 4">
    <name type="scientific">Flavobacterium ichthyis</name>
    <dbReference type="NCBI Taxonomy" id="2698827"/>
    <lineage>
        <taxon>Bacteria</taxon>
        <taxon>Pseudomonadati</taxon>
        <taxon>Bacteroidota</taxon>
        <taxon>Flavobacteriia</taxon>
        <taxon>Flavobacteriales</taxon>
        <taxon>Flavobacteriaceae</taxon>
        <taxon>Flavobacterium</taxon>
    </lineage>
</organism>
<dbReference type="Proteomes" id="UP000798602">
    <property type="component" value="Unassembled WGS sequence"/>
</dbReference>
<protein>
    <recommendedName>
        <fullName evidence="2">Fibronectin type-III domain-containing protein</fullName>
    </recommendedName>
</protein>
<dbReference type="EMBL" id="JAABLM010000001">
    <property type="protein sequence ID" value="NBL63808.1"/>
    <property type="molecule type" value="Genomic_DNA"/>
</dbReference>
<feature type="domain" description="Fibronectin type-III" evidence="2">
    <location>
        <begin position="25"/>
        <end position="125"/>
    </location>
</feature>
<keyword evidence="4" id="KW-1185">Reference proteome</keyword>
<gene>
    <name evidence="3" type="ORF">GV828_01190</name>
</gene>
<accession>A0ABW9ZAH6</accession>
<keyword evidence="1" id="KW-0732">Signal</keyword>
<reference evidence="4" key="1">
    <citation type="submission" date="2020-01" db="EMBL/GenBank/DDBJ databases">
        <title>Sphingomonas sp. strain CSW-10.</title>
        <authorList>
            <person name="Chen W.-M."/>
        </authorList>
    </citation>
    <scope>NUCLEOTIDE SEQUENCE [LARGE SCALE GENOMIC DNA]</scope>
    <source>
        <strain evidence="4">NST-5</strain>
    </source>
</reference>
<dbReference type="Gene3D" id="2.60.40.10">
    <property type="entry name" value="Immunoglobulins"/>
    <property type="match status" value="1"/>
</dbReference>
<sequence length="267" mass="28618">MKSVKILFLASALLMFSCSGSDEDEPGLPTLSTTAVSGISTTTAISGGNVSSQGNSEIISRGVCWSTSSNPTINNTKTVDGTGTGNFTSNLTGLTPNTNYYIRAYATNSEGTSYGNQVNFQTTNGPIAGTSVEYIYDIVTDRQGNTTVTNGVTTCLFVDGVFFDMDPNAVSYSVLFYDMARSLQGTPTTYPADVEYEFNADAGIEIRNGPYGNQTLTNWYNVYNGLPVTRITPENKLFVHVNWCTHGGCVVSGCYLITGKAKVTVHY</sequence>
<dbReference type="InterPro" id="IPR003961">
    <property type="entry name" value="FN3_dom"/>
</dbReference>
<evidence type="ECO:0000259" key="2">
    <source>
        <dbReference type="PROSITE" id="PS50853"/>
    </source>
</evidence>
<dbReference type="InterPro" id="IPR036116">
    <property type="entry name" value="FN3_sf"/>
</dbReference>
<feature type="signal peptide" evidence="1">
    <location>
        <begin position="1"/>
        <end position="20"/>
    </location>
</feature>
<evidence type="ECO:0000256" key="1">
    <source>
        <dbReference type="SAM" id="SignalP"/>
    </source>
</evidence>
<dbReference type="PROSITE" id="PS51257">
    <property type="entry name" value="PROKAR_LIPOPROTEIN"/>
    <property type="match status" value="1"/>
</dbReference>
<dbReference type="InterPro" id="IPR013783">
    <property type="entry name" value="Ig-like_fold"/>
</dbReference>
<dbReference type="RefSeq" id="WP_166535635.1">
    <property type="nucleotide sequence ID" value="NZ_JAABLM010000001.1"/>
</dbReference>
<comment type="caution">
    <text evidence="3">The sequence shown here is derived from an EMBL/GenBank/DDBJ whole genome shotgun (WGS) entry which is preliminary data.</text>
</comment>
<dbReference type="CDD" id="cd00063">
    <property type="entry name" value="FN3"/>
    <property type="match status" value="1"/>
</dbReference>
<dbReference type="PROSITE" id="PS50853">
    <property type="entry name" value="FN3"/>
    <property type="match status" value="1"/>
</dbReference>
<name>A0ABW9ZAH6_9FLAO</name>
<proteinExistence type="predicted"/>